<keyword evidence="3" id="KW-1185">Reference proteome</keyword>
<dbReference type="Proteomes" id="UP001420932">
    <property type="component" value="Unassembled WGS sequence"/>
</dbReference>
<organism evidence="2 3">
    <name type="scientific">Stephania yunnanensis</name>
    <dbReference type="NCBI Taxonomy" id="152371"/>
    <lineage>
        <taxon>Eukaryota</taxon>
        <taxon>Viridiplantae</taxon>
        <taxon>Streptophyta</taxon>
        <taxon>Embryophyta</taxon>
        <taxon>Tracheophyta</taxon>
        <taxon>Spermatophyta</taxon>
        <taxon>Magnoliopsida</taxon>
        <taxon>Ranunculales</taxon>
        <taxon>Menispermaceae</taxon>
        <taxon>Menispermoideae</taxon>
        <taxon>Cissampelideae</taxon>
        <taxon>Stephania</taxon>
    </lineage>
</organism>
<feature type="region of interest" description="Disordered" evidence="1">
    <location>
        <begin position="16"/>
        <end position="44"/>
    </location>
</feature>
<dbReference type="AlphaFoldDB" id="A0AAP0KEG5"/>
<protein>
    <submittedName>
        <fullName evidence="2">Uncharacterized protein</fullName>
    </submittedName>
</protein>
<reference evidence="2 3" key="1">
    <citation type="submission" date="2024-01" db="EMBL/GenBank/DDBJ databases">
        <title>Genome assemblies of Stephania.</title>
        <authorList>
            <person name="Yang L."/>
        </authorList>
    </citation>
    <scope>NUCLEOTIDE SEQUENCE [LARGE SCALE GENOMIC DNA]</scope>
    <source>
        <strain evidence="2">YNDBR</strain>
        <tissue evidence="2">Leaf</tissue>
    </source>
</reference>
<dbReference type="EMBL" id="JBBNAF010000004">
    <property type="protein sequence ID" value="KAK9151032.1"/>
    <property type="molecule type" value="Genomic_DNA"/>
</dbReference>
<evidence type="ECO:0000313" key="2">
    <source>
        <dbReference type="EMBL" id="KAK9151032.1"/>
    </source>
</evidence>
<name>A0AAP0KEG5_9MAGN</name>
<evidence type="ECO:0000313" key="3">
    <source>
        <dbReference type="Proteomes" id="UP001420932"/>
    </source>
</evidence>
<gene>
    <name evidence="2" type="ORF">Syun_009341</name>
</gene>
<evidence type="ECO:0000256" key="1">
    <source>
        <dbReference type="SAM" id="MobiDB-lite"/>
    </source>
</evidence>
<proteinExistence type="predicted"/>
<sequence length="76" mass="8282">MVQQWRRIVEVAARGRGDVASASTVAGDGSKGGRARERRGGGQRRASGYRLIAWWLHHGLRGLGEAEVDMMYGEDG</sequence>
<accession>A0AAP0KEG5</accession>
<comment type="caution">
    <text evidence="2">The sequence shown here is derived from an EMBL/GenBank/DDBJ whole genome shotgun (WGS) entry which is preliminary data.</text>
</comment>